<feature type="compositionally biased region" description="Basic and acidic residues" evidence="6">
    <location>
        <begin position="105"/>
        <end position="121"/>
    </location>
</feature>
<dbReference type="InterPro" id="IPR035501">
    <property type="entry name" value="GLYR1_PWWP"/>
</dbReference>
<dbReference type="InterPro" id="IPR036291">
    <property type="entry name" value="NAD(P)-bd_dom_sf"/>
</dbReference>
<dbReference type="AlphaFoldDB" id="A0AAW1THW9"/>
<dbReference type="EMBL" id="JARQZJ010000002">
    <property type="protein sequence ID" value="KAK9870041.1"/>
    <property type="molecule type" value="Genomic_DNA"/>
</dbReference>
<evidence type="ECO:0000256" key="5">
    <source>
        <dbReference type="ARBA" id="ARBA00034140"/>
    </source>
</evidence>
<comment type="caution">
    <text evidence="8">The sequence shown here is derived from an EMBL/GenBank/DDBJ whole genome shotgun (WGS) entry which is preliminary data.</text>
</comment>
<organism evidence="8 9">
    <name type="scientific">Henosepilachna vigintioctopunctata</name>
    <dbReference type="NCBI Taxonomy" id="420089"/>
    <lineage>
        <taxon>Eukaryota</taxon>
        <taxon>Metazoa</taxon>
        <taxon>Ecdysozoa</taxon>
        <taxon>Arthropoda</taxon>
        <taxon>Hexapoda</taxon>
        <taxon>Insecta</taxon>
        <taxon>Pterygota</taxon>
        <taxon>Neoptera</taxon>
        <taxon>Endopterygota</taxon>
        <taxon>Coleoptera</taxon>
        <taxon>Polyphaga</taxon>
        <taxon>Cucujiformia</taxon>
        <taxon>Coccinelloidea</taxon>
        <taxon>Coccinellidae</taxon>
        <taxon>Epilachninae</taxon>
        <taxon>Epilachnini</taxon>
        <taxon>Henosepilachna</taxon>
    </lineage>
</organism>
<gene>
    <name evidence="8" type="ORF">WA026_006136</name>
</gene>
<feature type="domain" description="PWWP" evidence="7">
    <location>
        <begin position="7"/>
        <end position="65"/>
    </location>
</feature>
<dbReference type="GO" id="GO:0031491">
    <property type="term" value="F:nucleosome binding"/>
    <property type="evidence" value="ECO:0007669"/>
    <property type="project" value="TreeGrafter"/>
</dbReference>
<keyword evidence="9" id="KW-1185">Reference proteome</keyword>
<feature type="region of interest" description="Disordered" evidence="6">
    <location>
        <begin position="99"/>
        <end position="157"/>
    </location>
</feature>
<dbReference type="SUPFAM" id="SSF48179">
    <property type="entry name" value="6-phosphogluconate dehydrogenase C-terminal domain-like"/>
    <property type="match status" value="1"/>
</dbReference>
<keyword evidence="3" id="KW-0158">Chromosome</keyword>
<dbReference type="InterPro" id="IPR000313">
    <property type="entry name" value="PWWP_dom"/>
</dbReference>
<dbReference type="InterPro" id="IPR006115">
    <property type="entry name" value="6PGDH_NADP-bd"/>
</dbReference>
<dbReference type="Pfam" id="PF03446">
    <property type="entry name" value="NAD_binding_2"/>
    <property type="match status" value="1"/>
</dbReference>
<dbReference type="PANTHER" id="PTHR43580">
    <property type="entry name" value="OXIDOREDUCTASE GLYR1-RELATED"/>
    <property type="match status" value="1"/>
</dbReference>
<dbReference type="SUPFAM" id="SSF63748">
    <property type="entry name" value="Tudor/PWWP/MBT"/>
    <property type="match status" value="1"/>
</dbReference>
<dbReference type="GO" id="GO:0051287">
    <property type="term" value="F:NAD binding"/>
    <property type="evidence" value="ECO:0007669"/>
    <property type="project" value="InterPro"/>
</dbReference>
<dbReference type="SMART" id="SM00293">
    <property type="entry name" value="PWWP"/>
    <property type="match status" value="1"/>
</dbReference>
<dbReference type="CDD" id="cd05836">
    <property type="entry name" value="PWWP_GLYR1"/>
    <property type="match status" value="1"/>
</dbReference>
<evidence type="ECO:0000256" key="4">
    <source>
        <dbReference type="ARBA" id="ARBA00030287"/>
    </source>
</evidence>
<reference evidence="8 9" key="1">
    <citation type="submission" date="2023-03" db="EMBL/GenBank/DDBJ databases">
        <title>Genome insight into feeding habits of ladybird beetles.</title>
        <authorList>
            <person name="Li H.-S."/>
            <person name="Huang Y.-H."/>
            <person name="Pang H."/>
        </authorList>
    </citation>
    <scope>NUCLEOTIDE SEQUENCE [LARGE SCALE GENOMIC DNA]</scope>
    <source>
        <strain evidence="8">SYSU_2023b</strain>
        <tissue evidence="8">Whole body</tissue>
    </source>
</reference>
<dbReference type="GO" id="GO:0140673">
    <property type="term" value="P:transcription elongation-coupled chromatin remodeling"/>
    <property type="evidence" value="ECO:0007669"/>
    <property type="project" value="TreeGrafter"/>
</dbReference>
<dbReference type="Gene3D" id="1.10.1040.10">
    <property type="entry name" value="N-(1-d-carboxylethyl)-l-norvaline Dehydrogenase, domain 2"/>
    <property type="match status" value="1"/>
</dbReference>
<dbReference type="InterPro" id="IPR013328">
    <property type="entry name" value="6PGD_dom2"/>
</dbReference>
<dbReference type="Pfam" id="PF14833">
    <property type="entry name" value="NAD_binding_11"/>
    <property type="match status" value="1"/>
</dbReference>
<dbReference type="SUPFAM" id="SSF51735">
    <property type="entry name" value="NAD(P)-binding Rossmann-fold domains"/>
    <property type="match status" value="1"/>
</dbReference>
<dbReference type="Pfam" id="PF00855">
    <property type="entry name" value="PWWP"/>
    <property type="match status" value="1"/>
</dbReference>
<dbReference type="Gene3D" id="2.30.30.140">
    <property type="match status" value="1"/>
</dbReference>
<dbReference type="Gene3D" id="3.40.50.720">
    <property type="entry name" value="NAD(P)-binding Rossmann-like Domain"/>
    <property type="match status" value="1"/>
</dbReference>
<dbReference type="InterPro" id="IPR008927">
    <property type="entry name" value="6-PGluconate_DH-like_C_sf"/>
</dbReference>
<dbReference type="GO" id="GO:0000785">
    <property type="term" value="C:chromatin"/>
    <property type="evidence" value="ECO:0007669"/>
    <property type="project" value="TreeGrafter"/>
</dbReference>
<dbReference type="InterPro" id="IPR051265">
    <property type="entry name" value="HIBADH-related_NP60_sf"/>
</dbReference>
<evidence type="ECO:0000256" key="6">
    <source>
        <dbReference type="SAM" id="MobiDB-lite"/>
    </source>
</evidence>
<dbReference type="PROSITE" id="PS50812">
    <property type="entry name" value="PWWP"/>
    <property type="match status" value="1"/>
</dbReference>
<evidence type="ECO:0000256" key="3">
    <source>
        <dbReference type="ARBA" id="ARBA00022454"/>
    </source>
</evidence>
<dbReference type="InterPro" id="IPR029154">
    <property type="entry name" value="HIBADH-like_NADP-bd"/>
</dbReference>
<evidence type="ECO:0000313" key="8">
    <source>
        <dbReference type="EMBL" id="KAK9870041.1"/>
    </source>
</evidence>
<protein>
    <recommendedName>
        <fullName evidence="5">Cytokine-like nuclear factor N-PAC</fullName>
    </recommendedName>
    <alternativeName>
        <fullName evidence="4">Glyoxylate reductase 1 homolog</fullName>
    </alternativeName>
</protein>
<evidence type="ECO:0000256" key="2">
    <source>
        <dbReference type="ARBA" id="ARBA00007598"/>
    </source>
</evidence>
<name>A0AAW1THW9_9CUCU</name>
<dbReference type="GO" id="GO:0003677">
    <property type="term" value="F:DNA binding"/>
    <property type="evidence" value="ECO:0007669"/>
    <property type="project" value="TreeGrafter"/>
</dbReference>
<comment type="similarity">
    <text evidence="2">Belongs to the HIBADH-related family. NP60 subfamily.</text>
</comment>
<evidence type="ECO:0000259" key="7">
    <source>
        <dbReference type="PROSITE" id="PS50812"/>
    </source>
</evidence>
<sequence>MSGDYQIGDLVWAKMKGSPDWPGQVAKPLESANKSSKKNARWIYFFGSDNYAWIRLDNLKPFYAFQEKLSSASKLTSFKDAVKKIEDYIENKKKDPNYVLPMPSFKEKKESADDSQKEQKKAAKRMSKDASMLKSPPSTIKKVRRSTPKYEENGSHSALGEELAALPASDSFRDSPSLELNNLGDSPRNVSENISCLAFGFIGLGVMGTGIVKNLIAAGHRINLWNRTSDKCEEIKKTFKFGLVQVYEAPCDVVYNSDIIFSCVSDAIAAGSIIYDKFGVLSVDSALEGKGYVEMTGIGPDISMGFCEAIQNKGGRYLEAQLQGSKKEAEEGNLVVLAAGDESIFEKCQPCFKAMGKTVFYLGNVGYAAKMNMVVNLINSISMMGLAEALSLADRSGLSLKNVWDILSATGMACPYLEGKADKIIRRDFQQSEHALQYMQKDVKLCLDLSDNLKQPLIFASIANEILKHTRRLGYDGQDCSCVYMKLKF</sequence>
<evidence type="ECO:0000256" key="1">
    <source>
        <dbReference type="ARBA" id="ARBA00004286"/>
    </source>
</evidence>
<dbReference type="PANTHER" id="PTHR43580:SF2">
    <property type="entry name" value="CYTOKINE-LIKE NUCLEAR FACTOR N-PAC"/>
    <property type="match status" value="1"/>
</dbReference>
<evidence type="ECO:0000313" key="9">
    <source>
        <dbReference type="Proteomes" id="UP001431783"/>
    </source>
</evidence>
<comment type="subcellular location">
    <subcellularLocation>
        <location evidence="1">Chromosome</location>
    </subcellularLocation>
</comment>
<dbReference type="Proteomes" id="UP001431783">
    <property type="component" value="Unassembled WGS sequence"/>
</dbReference>
<dbReference type="GO" id="GO:0050661">
    <property type="term" value="F:NADP binding"/>
    <property type="evidence" value="ECO:0007669"/>
    <property type="project" value="InterPro"/>
</dbReference>
<accession>A0AAW1THW9</accession>
<proteinExistence type="inferred from homology"/>